<gene>
    <name evidence="2" type="primary">orf4</name>
    <name evidence="2" type="ORF">C0990_000028</name>
</gene>
<keyword evidence="1" id="KW-0472">Membrane</keyword>
<keyword evidence="1" id="KW-0812">Transmembrane</keyword>
<keyword evidence="2" id="KW-0496">Mitochondrion</keyword>
<evidence type="ECO:0000313" key="2">
    <source>
        <dbReference type="EMBL" id="AYE93373.1"/>
    </source>
</evidence>
<evidence type="ECO:0000256" key="1">
    <source>
        <dbReference type="SAM" id="Phobius"/>
    </source>
</evidence>
<proteinExistence type="predicted"/>
<protein>
    <submittedName>
        <fullName evidence="2">Uncharacterized protein</fullName>
    </submittedName>
</protein>
<name>A0A386TYQ8_9AGAR</name>
<dbReference type="AlphaFoldDB" id="A0A386TYQ8"/>
<keyword evidence="1" id="KW-1133">Transmembrane helix</keyword>
<dbReference type="EMBL" id="MH725798">
    <property type="protein sequence ID" value="AYE93373.1"/>
    <property type="molecule type" value="Genomic_DNA"/>
</dbReference>
<geneLocation type="mitochondrion" evidence="2"/>
<feature type="transmembrane region" description="Helical" evidence="1">
    <location>
        <begin position="6"/>
        <end position="28"/>
    </location>
</feature>
<reference evidence="2" key="1">
    <citation type="submission" date="2018-08" db="EMBL/GenBank/DDBJ databases">
        <title>Comparative mitochondrial genomics of the basidiomycete Termitomyces.</title>
        <authorList>
            <person name="Nieuwenhuis M."/>
        </authorList>
    </citation>
    <scope>NUCLEOTIDE SEQUENCE</scope>
    <source>
        <strain evidence="2">T123</strain>
    </source>
</reference>
<organism evidence="2">
    <name type="scientific">Termitomyces sp</name>
    <dbReference type="NCBI Taxonomy" id="1916073"/>
    <lineage>
        <taxon>Eukaryota</taxon>
        <taxon>Fungi</taxon>
        <taxon>Dikarya</taxon>
        <taxon>Basidiomycota</taxon>
        <taxon>Agaricomycotina</taxon>
        <taxon>Agaricomycetes</taxon>
        <taxon>Agaricomycetidae</taxon>
        <taxon>Agaricales</taxon>
        <taxon>Tricholomatineae</taxon>
        <taxon>Lyophyllaceae</taxon>
        <taxon>Termitomyces</taxon>
    </lineage>
</organism>
<accession>A0A386TYQ8</accession>
<feature type="transmembrane region" description="Helical" evidence="1">
    <location>
        <begin position="123"/>
        <end position="155"/>
    </location>
</feature>
<sequence>MLLLLYIVIFSIVIYWFLFNIVCGRVGAYNKIFWFMSDTLHLGDFVQHMSSTQQNTNTTATSIVHSNSKDGWAQGVKSLFKDVRFNFIGEDNFNDSLLKKVLEHIKSVIEPVSYSNVILANQIYYISIILFILSLLILVIVIIMGLLINMIIYVYSDKFNELFKNKNIKWYISFTKKNDRTPTEKYVWLA</sequence>